<evidence type="ECO:0000256" key="2">
    <source>
        <dbReference type="ARBA" id="ARBA00022676"/>
    </source>
</evidence>
<dbReference type="AlphaFoldDB" id="A0A0G0SID7"/>
<comment type="caution">
    <text evidence="6">The sequence shown here is derived from an EMBL/GenBank/DDBJ whole genome shotgun (WGS) entry which is preliminary data.</text>
</comment>
<dbReference type="GO" id="GO:0016757">
    <property type="term" value="F:glycosyltransferase activity"/>
    <property type="evidence" value="ECO:0007669"/>
    <property type="project" value="UniProtKB-KW"/>
</dbReference>
<gene>
    <name evidence="6" type="ORF">UU02_C0006G0005</name>
</gene>
<dbReference type="PANTHER" id="PTHR43630">
    <property type="entry name" value="POLY-BETA-1,6-N-ACETYL-D-GLUCOSAMINE SYNTHASE"/>
    <property type="match status" value="1"/>
</dbReference>
<evidence type="ECO:0000256" key="4">
    <source>
        <dbReference type="SAM" id="Phobius"/>
    </source>
</evidence>
<dbReference type="InterPro" id="IPR029044">
    <property type="entry name" value="Nucleotide-diphossugar_trans"/>
</dbReference>
<keyword evidence="4" id="KW-0472">Membrane</keyword>
<keyword evidence="2" id="KW-0328">Glycosyltransferase</keyword>
<proteinExistence type="inferred from homology"/>
<accession>A0A0G0SID7</accession>
<evidence type="ECO:0000256" key="3">
    <source>
        <dbReference type="ARBA" id="ARBA00022679"/>
    </source>
</evidence>
<reference evidence="6 7" key="1">
    <citation type="journal article" date="2015" name="Nature">
        <title>rRNA introns, odd ribosomes, and small enigmatic genomes across a large radiation of phyla.</title>
        <authorList>
            <person name="Brown C.T."/>
            <person name="Hug L.A."/>
            <person name="Thomas B.C."/>
            <person name="Sharon I."/>
            <person name="Castelle C.J."/>
            <person name="Singh A."/>
            <person name="Wilkins M.J."/>
            <person name="Williams K.H."/>
            <person name="Banfield J.F."/>
        </authorList>
    </citation>
    <scope>NUCLEOTIDE SEQUENCE [LARGE SCALE GENOMIC DNA]</scope>
</reference>
<name>A0A0G0SID7_9BACT</name>
<sequence>MNISICITVFNEEGTISALLDSLVNQTKKPDEIVIVDGGSTDRTVEIINHYQKRFGDIKLLKEKCTRAKGRNLSVELARNEIIAITDAGCVADKNWLKNLVGPFANGGIDVSAGFYRMTGSNPFRRAMSVFLGTAPRNFNMTFLPSTRSVAFTRKIWVDIGGFPEGMKEAAEDTAFNYKLVNFGAKISRVKSAIVEWGMPKTLKDFFWKTFAYAKGDVKLKIWIFPEKGIMSHNIKVLSVFFRYLIGILLLVFSFRTPLFFAVFAICLFAYLFWSFRKVFLEFGDWKVSLWGPILQITSDMAVIGGFTSGILSR</sequence>
<dbReference type="PATRIC" id="fig|1618553.3.peg.96"/>
<dbReference type="Pfam" id="PF00535">
    <property type="entry name" value="Glycos_transf_2"/>
    <property type="match status" value="1"/>
</dbReference>
<evidence type="ECO:0000313" key="6">
    <source>
        <dbReference type="EMBL" id="KKR64598.1"/>
    </source>
</evidence>
<evidence type="ECO:0000259" key="5">
    <source>
        <dbReference type="Pfam" id="PF00535"/>
    </source>
</evidence>
<organism evidence="6 7">
    <name type="scientific">Candidatus Woesebacteria bacterium GW2011_GWA1_40_43</name>
    <dbReference type="NCBI Taxonomy" id="1618553"/>
    <lineage>
        <taxon>Bacteria</taxon>
        <taxon>Candidatus Woeseibacteriota</taxon>
    </lineage>
</organism>
<comment type="similarity">
    <text evidence="1">Belongs to the glycosyltransferase 2 family.</text>
</comment>
<feature type="transmembrane region" description="Helical" evidence="4">
    <location>
        <begin position="294"/>
        <end position="312"/>
    </location>
</feature>
<keyword evidence="4" id="KW-0812">Transmembrane</keyword>
<feature type="domain" description="Glycosyltransferase 2-like" evidence="5">
    <location>
        <begin position="4"/>
        <end position="139"/>
    </location>
</feature>
<evidence type="ECO:0000313" key="7">
    <source>
        <dbReference type="Proteomes" id="UP000034293"/>
    </source>
</evidence>
<dbReference type="SUPFAM" id="SSF53448">
    <property type="entry name" value="Nucleotide-diphospho-sugar transferases"/>
    <property type="match status" value="1"/>
</dbReference>
<feature type="transmembrane region" description="Helical" evidence="4">
    <location>
        <begin position="241"/>
        <end position="274"/>
    </location>
</feature>
<dbReference type="EMBL" id="LBZA01000006">
    <property type="protein sequence ID" value="KKR64598.1"/>
    <property type="molecule type" value="Genomic_DNA"/>
</dbReference>
<dbReference type="InterPro" id="IPR001173">
    <property type="entry name" value="Glyco_trans_2-like"/>
</dbReference>
<dbReference type="Gene3D" id="3.90.550.10">
    <property type="entry name" value="Spore Coat Polysaccharide Biosynthesis Protein SpsA, Chain A"/>
    <property type="match status" value="1"/>
</dbReference>
<evidence type="ECO:0000256" key="1">
    <source>
        <dbReference type="ARBA" id="ARBA00006739"/>
    </source>
</evidence>
<dbReference type="Proteomes" id="UP000034293">
    <property type="component" value="Unassembled WGS sequence"/>
</dbReference>
<keyword evidence="3" id="KW-0808">Transferase</keyword>
<protein>
    <recommendedName>
        <fullName evidence="5">Glycosyltransferase 2-like domain-containing protein</fullName>
    </recommendedName>
</protein>
<dbReference type="PANTHER" id="PTHR43630:SF1">
    <property type="entry name" value="POLY-BETA-1,6-N-ACETYL-D-GLUCOSAMINE SYNTHASE"/>
    <property type="match status" value="1"/>
</dbReference>
<keyword evidence="4" id="KW-1133">Transmembrane helix</keyword>